<reference evidence="2" key="1">
    <citation type="journal article" date="2016" name="Insect Biochem. Mol. Biol.">
        <title>Multifaceted biological insights from a draft genome sequence of the tobacco hornworm moth, Manduca sexta.</title>
        <authorList>
            <person name="Kanost M.R."/>
            <person name="Arrese E.L."/>
            <person name="Cao X."/>
            <person name="Chen Y.R."/>
            <person name="Chellapilla S."/>
            <person name="Goldsmith M.R."/>
            <person name="Grosse-Wilde E."/>
            <person name="Heckel D.G."/>
            <person name="Herndon N."/>
            <person name="Jiang H."/>
            <person name="Papanicolaou A."/>
            <person name="Qu J."/>
            <person name="Soulages J.L."/>
            <person name="Vogel H."/>
            <person name="Walters J."/>
            <person name="Waterhouse R.M."/>
            <person name="Ahn S.J."/>
            <person name="Almeida F.C."/>
            <person name="An C."/>
            <person name="Aqrawi P."/>
            <person name="Bretschneider A."/>
            <person name="Bryant W.B."/>
            <person name="Bucks S."/>
            <person name="Chao H."/>
            <person name="Chevignon G."/>
            <person name="Christen J.M."/>
            <person name="Clarke D.F."/>
            <person name="Dittmer N.T."/>
            <person name="Ferguson L.C.F."/>
            <person name="Garavelou S."/>
            <person name="Gordon K.H.J."/>
            <person name="Gunaratna R.T."/>
            <person name="Han Y."/>
            <person name="Hauser F."/>
            <person name="He Y."/>
            <person name="Heidel-Fischer H."/>
            <person name="Hirsh A."/>
            <person name="Hu Y."/>
            <person name="Jiang H."/>
            <person name="Kalra D."/>
            <person name="Klinner C."/>
            <person name="Konig C."/>
            <person name="Kovar C."/>
            <person name="Kroll A.R."/>
            <person name="Kuwar S.S."/>
            <person name="Lee S.L."/>
            <person name="Lehman R."/>
            <person name="Li K."/>
            <person name="Li Z."/>
            <person name="Liang H."/>
            <person name="Lovelace S."/>
            <person name="Lu Z."/>
            <person name="Mansfield J.H."/>
            <person name="McCulloch K.J."/>
            <person name="Mathew T."/>
            <person name="Morton B."/>
            <person name="Muzny D.M."/>
            <person name="Neunemann D."/>
            <person name="Ongeri F."/>
            <person name="Pauchet Y."/>
            <person name="Pu L.L."/>
            <person name="Pyrousis I."/>
            <person name="Rao X.J."/>
            <person name="Redding A."/>
            <person name="Roesel C."/>
            <person name="Sanchez-Gracia A."/>
            <person name="Schaack S."/>
            <person name="Shukla A."/>
            <person name="Tetreau G."/>
            <person name="Wang Y."/>
            <person name="Xiong G.H."/>
            <person name="Traut W."/>
            <person name="Walsh T.K."/>
            <person name="Worley K.C."/>
            <person name="Wu D."/>
            <person name="Wu W."/>
            <person name="Wu Y.Q."/>
            <person name="Zhang X."/>
            <person name="Zou Z."/>
            <person name="Zucker H."/>
            <person name="Briscoe A.D."/>
            <person name="Burmester T."/>
            <person name="Clem R.J."/>
            <person name="Feyereisen R."/>
            <person name="Grimmelikhuijzen C.J.P."/>
            <person name="Hamodrakas S.J."/>
            <person name="Hansson B.S."/>
            <person name="Huguet E."/>
            <person name="Jermiin L.S."/>
            <person name="Lan Q."/>
            <person name="Lehman H.K."/>
            <person name="Lorenzen M."/>
            <person name="Merzendorfer H."/>
            <person name="Michalopoulos I."/>
            <person name="Morton D.B."/>
            <person name="Muthukrishnan S."/>
            <person name="Oakeshott J.G."/>
            <person name="Palmer W."/>
            <person name="Park Y."/>
            <person name="Passarelli A.L."/>
            <person name="Rozas J."/>
            <person name="Schwartz L.M."/>
            <person name="Smith W."/>
            <person name="Southgate A."/>
            <person name="Vilcinskas A."/>
            <person name="Vogt R."/>
            <person name="Wang P."/>
            <person name="Werren J."/>
            <person name="Yu X.Q."/>
            <person name="Zhou J.J."/>
            <person name="Brown S.J."/>
            <person name="Scherer S.E."/>
            <person name="Richards S."/>
            <person name="Blissard G.W."/>
        </authorList>
    </citation>
    <scope>NUCLEOTIDE SEQUENCE</scope>
</reference>
<feature type="compositionally biased region" description="Basic residues" evidence="1">
    <location>
        <begin position="43"/>
        <end position="52"/>
    </location>
</feature>
<organism evidence="2 3">
    <name type="scientific">Manduca sexta</name>
    <name type="common">Tobacco hawkmoth</name>
    <name type="synonym">Tobacco hornworm</name>
    <dbReference type="NCBI Taxonomy" id="7130"/>
    <lineage>
        <taxon>Eukaryota</taxon>
        <taxon>Metazoa</taxon>
        <taxon>Ecdysozoa</taxon>
        <taxon>Arthropoda</taxon>
        <taxon>Hexapoda</taxon>
        <taxon>Insecta</taxon>
        <taxon>Pterygota</taxon>
        <taxon>Neoptera</taxon>
        <taxon>Endopterygota</taxon>
        <taxon>Lepidoptera</taxon>
        <taxon>Glossata</taxon>
        <taxon>Ditrysia</taxon>
        <taxon>Bombycoidea</taxon>
        <taxon>Sphingidae</taxon>
        <taxon>Sphinginae</taxon>
        <taxon>Sphingini</taxon>
        <taxon>Manduca</taxon>
    </lineage>
</organism>
<dbReference type="AlphaFoldDB" id="A0A922CHD9"/>
<sequence>MITLHINVNDAEIARQPAANSVMRSLQLTLRHLTSSAGERGGCARRVRRRGPPVRPDPGARLHTLTTRHTPVPRSSSNVLSVCVNPETNVRPQPSPARWSDPVQGLT</sequence>
<name>A0A922CHD9_MANSE</name>
<evidence type="ECO:0000256" key="1">
    <source>
        <dbReference type="SAM" id="MobiDB-lite"/>
    </source>
</evidence>
<proteinExistence type="predicted"/>
<evidence type="ECO:0000313" key="2">
    <source>
        <dbReference type="EMBL" id="KAG6446272.1"/>
    </source>
</evidence>
<accession>A0A922CHD9</accession>
<protein>
    <submittedName>
        <fullName evidence="2">Uncharacterized protein</fullName>
    </submittedName>
</protein>
<feature type="region of interest" description="Disordered" evidence="1">
    <location>
        <begin position="36"/>
        <end position="107"/>
    </location>
</feature>
<feature type="compositionally biased region" description="Polar residues" evidence="1">
    <location>
        <begin position="64"/>
        <end position="92"/>
    </location>
</feature>
<dbReference type="Proteomes" id="UP000791440">
    <property type="component" value="Unassembled WGS sequence"/>
</dbReference>
<comment type="caution">
    <text evidence="2">The sequence shown here is derived from an EMBL/GenBank/DDBJ whole genome shotgun (WGS) entry which is preliminary data.</text>
</comment>
<evidence type="ECO:0000313" key="3">
    <source>
        <dbReference type="Proteomes" id="UP000791440"/>
    </source>
</evidence>
<gene>
    <name evidence="2" type="ORF">O3G_MSEX004337</name>
</gene>
<reference evidence="2" key="2">
    <citation type="submission" date="2020-12" db="EMBL/GenBank/DDBJ databases">
        <authorList>
            <person name="Kanost M."/>
        </authorList>
    </citation>
    <scope>NUCLEOTIDE SEQUENCE</scope>
</reference>
<dbReference type="EMBL" id="JH668331">
    <property type="protein sequence ID" value="KAG6446272.1"/>
    <property type="molecule type" value="Genomic_DNA"/>
</dbReference>
<keyword evidence="3" id="KW-1185">Reference proteome</keyword>